<dbReference type="InterPro" id="IPR019826">
    <property type="entry name" value="Carboxylesterase_B_AS"/>
</dbReference>
<gene>
    <name evidence="5" type="ORF">ASPSYDRAFT_707277</name>
</gene>
<dbReference type="GO" id="GO:0016787">
    <property type="term" value="F:hydrolase activity"/>
    <property type="evidence" value="ECO:0007669"/>
    <property type="project" value="UniProtKB-KW"/>
</dbReference>
<sequence>MAMATIHLPGGAILVRHQDNLIHARGIRYAHAKRFERPRAVPDWEGIQDCTGPASVCPQNASRLARVTGVLEGNRDQDEDCLHVSVVAPASVRAAPVMVFLHGGAYVTGGGDLDAYSPHDLAKKGVVAVTITHRLGIFGYLPIPDLAPANLGLLDQIEALRWIQKNIKAFGGDPANVTLFGQSAGADAIYCLLVGDNTDDLFHRAILQSLPLGRLYDENRDEMTRAMSQHASNALSPAHLAVAPVSNLLDLQKQLLGVARSVSPALLPFGPIFGEHPLPPEDLLSDRFLSAARRKPLFIGYTANEGTAFTHIDSREQAPAYLYNLFQGETDRLLQRSSTAFGRRLPNYEVRWYPKENNDLQATHCIDLPFLLGDWPAWKNAPMLQGADAEEAVERVGTAVKNLWVAFARGEDLGGRKYIIDDSFNFPPN</sequence>
<dbReference type="SUPFAM" id="SSF53474">
    <property type="entry name" value="alpha/beta-Hydrolases"/>
    <property type="match status" value="1"/>
</dbReference>
<dbReference type="PROSITE" id="PS00122">
    <property type="entry name" value="CARBOXYLESTERASE_B_1"/>
    <property type="match status" value="1"/>
</dbReference>
<reference evidence="6" key="1">
    <citation type="journal article" date="2017" name="Genome Biol.">
        <title>Comparative genomics reveals high biological diversity and specific adaptations in the industrially and medically important fungal genus Aspergillus.</title>
        <authorList>
            <person name="de Vries R.P."/>
            <person name="Riley R."/>
            <person name="Wiebenga A."/>
            <person name="Aguilar-Osorio G."/>
            <person name="Amillis S."/>
            <person name="Uchima C.A."/>
            <person name="Anderluh G."/>
            <person name="Asadollahi M."/>
            <person name="Askin M."/>
            <person name="Barry K."/>
            <person name="Battaglia E."/>
            <person name="Bayram O."/>
            <person name="Benocci T."/>
            <person name="Braus-Stromeyer S.A."/>
            <person name="Caldana C."/>
            <person name="Canovas D."/>
            <person name="Cerqueira G.C."/>
            <person name="Chen F."/>
            <person name="Chen W."/>
            <person name="Choi C."/>
            <person name="Clum A."/>
            <person name="Dos Santos R.A."/>
            <person name="Damasio A.R."/>
            <person name="Diallinas G."/>
            <person name="Emri T."/>
            <person name="Fekete E."/>
            <person name="Flipphi M."/>
            <person name="Freyberg S."/>
            <person name="Gallo A."/>
            <person name="Gournas C."/>
            <person name="Habgood R."/>
            <person name="Hainaut M."/>
            <person name="Harispe M.L."/>
            <person name="Henrissat B."/>
            <person name="Hilden K.S."/>
            <person name="Hope R."/>
            <person name="Hossain A."/>
            <person name="Karabika E."/>
            <person name="Karaffa L."/>
            <person name="Karanyi Z."/>
            <person name="Krasevec N."/>
            <person name="Kuo A."/>
            <person name="Kusch H."/>
            <person name="LaButti K."/>
            <person name="Lagendijk E.L."/>
            <person name="Lapidus A."/>
            <person name="Levasseur A."/>
            <person name="Lindquist E."/>
            <person name="Lipzen A."/>
            <person name="Logrieco A.F."/>
            <person name="MacCabe A."/>
            <person name="Maekelae M.R."/>
            <person name="Malavazi I."/>
            <person name="Melin P."/>
            <person name="Meyer V."/>
            <person name="Mielnichuk N."/>
            <person name="Miskei M."/>
            <person name="Molnar A.P."/>
            <person name="Mule G."/>
            <person name="Ngan C.Y."/>
            <person name="Orejas M."/>
            <person name="Orosz E."/>
            <person name="Ouedraogo J.P."/>
            <person name="Overkamp K.M."/>
            <person name="Park H.-S."/>
            <person name="Perrone G."/>
            <person name="Piumi F."/>
            <person name="Punt P.J."/>
            <person name="Ram A.F."/>
            <person name="Ramon A."/>
            <person name="Rauscher S."/>
            <person name="Record E."/>
            <person name="Riano-Pachon D.M."/>
            <person name="Robert V."/>
            <person name="Roehrig J."/>
            <person name="Ruller R."/>
            <person name="Salamov A."/>
            <person name="Salih N.S."/>
            <person name="Samson R.A."/>
            <person name="Sandor E."/>
            <person name="Sanguinetti M."/>
            <person name="Schuetze T."/>
            <person name="Sepcic K."/>
            <person name="Shelest E."/>
            <person name="Sherlock G."/>
            <person name="Sophianopoulou V."/>
            <person name="Squina F.M."/>
            <person name="Sun H."/>
            <person name="Susca A."/>
            <person name="Todd R.B."/>
            <person name="Tsang A."/>
            <person name="Unkles S.E."/>
            <person name="van de Wiele N."/>
            <person name="van Rossen-Uffink D."/>
            <person name="Oliveira J.V."/>
            <person name="Vesth T.C."/>
            <person name="Visser J."/>
            <person name="Yu J.-H."/>
            <person name="Zhou M."/>
            <person name="Andersen M.R."/>
            <person name="Archer D.B."/>
            <person name="Baker S.E."/>
            <person name="Benoit I."/>
            <person name="Brakhage A.A."/>
            <person name="Braus G.H."/>
            <person name="Fischer R."/>
            <person name="Frisvad J.C."/>
            <person name="Goldman G.H."/>
            <person name="Houbraken J."/>
            <person name="Oakley B."/>
            <person name="Pocsi I."/>
            <person name="Scazzocchio C."/>
            <person name="Seiboth B."/>
            <person name="vanKuyk P.A."/>
            <person name="Wortman J."/>
            <person name="Dyer P.S."/>
            <person name="Grigoriev I.V."/>
        </authorList>
    </citation>
    <scope>NUCLEOTIDE SEQUENCE [LARGE SCALE GENOMIC DNA]</scope>
    <source>
        <strain evidence="6">CBS 593.65</strain>
    </source>
</reference>
<comment type="similarity">
    <text evidence="1 3">Belongs to the type-B carboxylesterase/lipase family.</text>
</comment>
<dbReference type="VEuPathDB" id="FungiDB:ASPSYDRAFT_707277"/>
<evidence type="ECO:0000313" key="6">
    <source>
        <dbReference type="Proteomes" id="UP000184356"/>
    </source>
</evidence>
<protein>
    <recommendedName>
        <fullName evidence="3">Carboxylic ester hydrolase</fullName>
        <ecNumber evidence="3">3.1.1.-</ecNumber>
    </recommendedName>
</protein>
<dbReference type="Pfam" id="PF00135">
    <property type="entry name" value="COesterase"/>
    <property type="match status" value="1"/>
</dbReference>
<organism evidence="5 6">
    <name type="scientific">Aspergillus sydowii CBS 593.65</name>
    <dbReference type="NCBI Taxonomy" id="1036612"/>
    <lineage>
        <taxon>Eukaryota</taxon>
        <taxon>Fungi</taxon>
        <taxon>Dikarya</taxon>
        <taxon>Ascomycota</taxon>
        <taxon>Pezizomycotina</taxon>
        <taxon>Eurotiomycetes</taxon>
        <taxon>Eurotiomycetidae</taxon>
        <taxon>Eurotiales</taxon>
        <taxon>Aspergillaceae</taxon>
        <taxon>Aspergillus</taxon>
        <taxon>Aspergillus subgen. Nidulantes</taxon>
    </lineage>
</organism>
<dbReference type="Proteomes" id="UP000184356">
    <property type="component" value="Unassembled WGS sequence"/>
</dbReference>
<dbReference type="OrthoDB" id="408631at2759"/>
<feature type="domain" description="Carboxylesterase type B" evidence="4">
    <location>
        <begin position="25"/>
        <end position="316"/>
    </location>
</feature>
<dbReference type="InterPro" id="IPR050309">
    <property type="entry name" value="Type-B_Carboxylest/Lipase"/>
</dbReference>
<evidence type="ECO:0000313" key="5">
    <source>
        <dbReference type="EMBL" id="OJJ52373.1"/>
    </source>
</evidence>
<name>A0A1L9SZB3_9EURO</name>
<evidence type="ECO:0000256" key="3">
    <source>
        <dbReference type="RuleBase" id="RU361235"/>
    </source>
</evidence>
<dbReference type="PANTHER" id="PTHR11559">
    <property type="entry name" value="CARBOXYLESTERASE"/>
    <property type="match status" value="1"/>
</dbReference>
<evidence type="ECO:0000256" key="2">
    <source>
        <dbReference type="ARBA" id="ARBA00022801"/>
    </source>
</evidence>
<dbReference type="EC" id="3.1.1.-" evidence="3"/>
<dbReference type="RefSeq" id="XP_040696179.1">
    <property type="nucleotide sequence ID" value="XM_040850529.1"/>
</dbReference>
<dbReference type="InterPro" id="IPR029058">
    <property type="entry name" value="AB_hydrolase_fold"/>
</dbReference>
<keyword evidence="6" id="KW-1185">Reference proteome</keyword>
<dbReference type="GeneID" id="63766602"/>
<evidence type="ECO:0000259" key="4">
    <source>
        <dbReference type="Pfam" id="PF00135"/>
    </source>
</evidence>
<dbReference type="STRING" id="1036612.A0A1L9SZB3"/>
<dbReference type="EMBL" id="KV878602">
    <property type="protein sequence ID" value="OJJ52373.1"/>
    <property type="molecule type" value="Genomic_DNA"/>
</dbReference>
<dbReference type="InterPro" id="IPR002018">
    <property type="entry name" value="CarbesteraseB"/>
</dbReference>
<proteinExistence type="inferred from homology"/>
<keyword evidence="2 3" id="KW-0378">Hydrolase</keyword>
<accession>A0A1L9SZB3</accession>
<evidence type="ECO:0000256" key="1">
    <source>
        <dbReference type="ARBA" id="ARBA00005964"/>
    </source>
</evidence>
<dbReference type="Gene3D" id="3.40.50.1820">
    <property type="entry name" value="alpha/beta hydrolase"/>
    <property type="match status" value="1"/>
</dbReference>
<dbReference type="AlphaFoldDB" id="A0A1L9SZB3"/>